<organism evidence="1">
    <name type="scientific">Fusarium oxysporum (strain Fo5176)</name>
    <name type="common">Fusarium vascular wilt</name>
    <dbReference type="NCBI Taxonomy" id="660025"/>
    <lineage>
        <taxon>Eukaryota</taxon>
        <taxon>Fungi</taxon>
        <taxon>Dikarya</taxon>
        <taxon>Ascomycota</taxon>
        <taxon>Pezizomycotina</taxon>
        <taxon>Sordariomycetes</taxon>
        <taxon>Hypocreomycetidae</taxon>
        <taxon>Hypocreales</taxon>
        <taxon>Nectriaceae</taxon>
        <taxon>Fusarium</taxon>
        <taxon>Fusarium oxysporum species complex</taxon>
    </lineage>
</organism>
<proteinExistence type="predicted"/>
<dbReference type="AlphaFoldDB" id="F9FWJ7"/>
<accession>F9FWJ7</accession>
<sequence>MFSGTFDVTSKLLAVLSQNSRAADSHPTDYQIVTGQASKMSHIPNPFRFPAEIKPEYAGQRS</sequence>
<dbReference type="EMBL" id="AFQF01002759">
    <property type="protein sequence ID" value="EGU78708.1"/>
    <property type="molecule type" value="Genomic_DNA"/>
</dbReference>
<gene>
    <name evidence="1" type="ORF">FOXB_10779</name>
</gene>
<protein>
    <submittedName>
        <fullName evidence="1">Uncharacterized protein</fullName>
    </submittedName>
</protein>
<name>F9FWJ7_FUSOF</name>
<reference evidence="1" key="1">
    <citation type="journal article" date="2012" name="Mol. Plant Microbe Interact.">
        <title>A highly conserved effector in Fusarium oxysporum is required for full virulence on Arabidopsis.</title>
        <authorList>
            <person name="Thatcher L.F."/>
            <person name="Gardiner D.M."/>
            <person name="Kazan K."/>
            <person name="Manners J."/>
        </authorList>
    </citation>
    <scope>NUCLEOTIDE SEQUENCE [LARGE SCALE GENOMIC DNA]</scope>
    <source>
        <strain evidence="1">Fo5176</strain>
    </source>
</reference>
<evidence type="ECO:0000313" key="1">
    <source>
        <dbReference type="EMBL" id="EGU78708.1"/>
    </source>
</evidence>
<comment type="caution">
    <text evidence="1">The sequence shown here is derived from an EMBL/GenBank/DDBJ whole genome shotgun (WGS) entry which is preliminary data.</text>
</comment>